<dbReference type="Proteomes" id="UP001501147">
    <property type="component" value="Unassembled WGS sequence"/>
</dbReference>
<dbReference type="PANTHER" id="PTHR35526:SF3">
    <property type="entry name" value="ANTI-SIGMA-F FACTOR RSBW"/>
    <property type="match status" value="1"/>
</dbReference>
<keyword evidence="1" id="KW-0418">Kinase</keyword>
<name>A0ABP9B8Q9_9ACTN</name>
<evidence type="ECO:0000259" key="2">
    <source>
        <dbReference type="Pfam" id="PF13581"/>
    </source>
</evidence>
<gene>
    <name evidence="3" type="ORF">GCM10023329_48800</name>
</gene>
<dbReference type="InterPro" id="IPR050267">
    <property type="entry name" value="Anti-sigma-factor_SerPK"/>
</dbReference>
<dbReference type="EMBL" id="BAABJV010000017">
    <property type="protein sequence ID" value="GAA4791229.1"/>
    <property type="molecule type" value="Genomic_DNA"/>
</dbReference>
<comment type="caution">
    <text evidence="3">The sequence shown here is derived from an EMBL/GenBank/DDBJ whole genome shotgun (WGS) entry which is preliminary data.</text>
</comment>
<reference evidence="4" key="1">
    <citation type="journal article" date="2019" name="Int. J. Syst. Evol. Microbiol.">
        <title>The Global Catalogue of Microorganisms (GCM) 10K type strain sequencing project: providing services to taxonomists for standard genome sequencing and annotation.</title>
        <authorList>
            <consortium name="The Broad Institute Genomics Platform"/>
            <consortium name="The Broad Institute Genome Sequencing Center for Infectious Disease"/>
            <person name="Wu L."/>
            <person name="Ma J."/>
        </authorList>
    </citation>
    <scope>NUCLEOTIDE SEQUENCE [LARGE SCALE GENOMIC DNA]</scope>
    <source>
        <strain evidence="4">JCM 18324</strain>
    </source>
</reference>
<keyword evidence="1" id="KW-0808">Transferase</keyword>
<keyword evidence="4" id="KW-1185">Reference proteome</keyword>
<accession>A0ABP9B8Q9</accession>
<organism evidence="3 4">
    <name type="scientific">Streptomyces sanyensis</name>
    <dbReference type="NCBI Taxonomy" id="568869"/>
    <lineage>
        <taxon>Bacteria</taxon>
        <taxon>Bacillati</taxon>
        <taxon>Actinomycetota</taxon>
        <taxon>Actinomycetes</taxon>
        <taxon>Kitasatosporales</taxon>
        <taxon>Streptomycetaceae</taxon>
        <taxon>Streptomyces</taxon>
    </lineage>
</organism>
<dbReference type="InterPro" id="IPR036890">
    <property type="entry name" value="HATPase_C_sf"/>
</dbReference>
<evidence type="ECO:0000313" key="3">
    <source>
        <dbReference type="EMBL" id="GAA4791229.1"/>
    </source>
</evidence>
<dbReference type="InterPro" id="IPR003594">
    <property type="entry name" value="HATPase_dom"/>
</dbReference>
<dbReference type="PANTHER" id="PTHR35526">
    <property type="entry name" value="ANTI-SIGMA-F FACTOR RSBW-RELATED"/>
    <property type="match status" value="1"/>
</dbReference>
<sequence length="117" mass="12918">MGHCRDLTRRALRDWYALQGPEGALAAGDVLLLVSEVVTNAYRHGGGPRELELVRGPGRLWVRVGDASTARPRPPARHRADRTSGHGLYLLQRLAAEWGWTRRGDGKAVWFAVDLPG</sequence>
<evidence type="ECO:0000256" key="1">
    <source>
        <dbReference type="ARBA" id="ARBA00022527"/>
    </source>
</evidence>
<dbReference type="Pfam" id="PF13581">
    <property type="entry name" value="HATPase_c_2"/>
    <property type="match status" value="1"/>
</dbReference>
<keyword evidence="1" id="KW-0723">Serine/threonine-protein kinase</keyword>
<dbReference type="SUPFAM" id="SSF55874">
    <property type="entry name" value="ATPase domain of HSP90 chaperone/DNA topoisomerase II/histidine kinase"/>
    <property type="match status" value="1"/>
</dbReference>
<evidence type="ECO:0000313" key="4">
    <source>
        <dbReference type="Proteomes" id="UP001501147"/>
    </source>
</evidence>
<dbReference type="CDD" id="cd16936">
    <property type="entry name" value="HATPase_RsbW-like"/>
    <property type="match status" value="1"/>
</dbReference>
<protein>
    <recommendedName>
        <fullName evidence="2">Histidine kinase/HSP90-like ATPase domain-containing protein</fullName>
    </recommendedName>
</protein>
<feature type="domain" description="Histidine kinase/HSP90-like ATPase" evidence="2">
    <location>
        <begin position="8"/>
        <end position="111"/>
    </location>
</feature>
<proteinExistence type="predicted"/>
<dbReference type="Gene3D" id="3.30.565.10">
    <property type="entry name" value="Histidine kinase-like ATPase, C-terminal domain"/>
    <property type="match status" value="1"/>
</dbReference>